<comment type="catalytic activity">
    <reaction evidence="1">
        <text>S-ubiquitinyl-[E1 ubiquitin-activating enzyme]-L-cysteine + [E2 ubiquitin-conjugating enzyme]-L-cysteine = [E1 ubiquitin-activating enzyme]-L-cysteine + S-ubiquitinyl-[E2 ubiquitin-conjugating enzyme]-L-cysteine.</text>
        <dbReference type="EC" id="2.3.2.23"/>
    </reaction>
</comment>
<dbReference type="GO" id="GO:0005524">
    <property type="term" value="F:ATP binding"/>
    <property type="evidence" value="ECO:0007669"/>
    <property type="project" value="UniProtKB-UniRule"/>
</dbReference>
<dbReference type="InterPro" id="IPR000608">
    <property type="entry name" value="UBC"/>
</dbReference>
<dbReference type="SMART" id="SM00212">
    <property type="entry name" value="UBCc"/>
    <property type="match status" value="1"/>
</dbReference>
<evidence type="ECO:0000259" key="10">
    <source>
        <dbReference type="PROSITE" id="PS50127"/>
    </source>
</evidence>
<evidence type="ECO:0000313" key="11">
    <source>
        <dbReference type="EMBL" id="CAD2180594.1"/>
    </source>
</evidence>
<feature type="domain" description="UBC core" evidence="10">
    <location>
        <begin position="2"/>
        <end position="148"/>
    </location>
</feature>
<dbReference type="OrthoDB" id="7851174at2759"/>
<dbReference type="Proteomes" id="UP000580250">
    <property type="component" value="Unassembled WGS sequence"/>
</dbReference>
<gene>
    <name evidence="11" type="ORF">MENT_LOCUS32683</name>
</gene>
<comment type="pathway">
    <text evidence="2">Protein modification; protein ubiquitination.</text>
</comment>
<evidence type="ECO:0000256" key="5">
    <source>
        <dbReference type="ARBA" id="ARBA00022741"/>
    </source>
</evidence>
<keyword evidence="6 9" id="KW-0833">Ubl conjugation pathway</keyword>
<protein>
    <recommendedName>
        <fullName evidence="3">E2 ubiquitin-conjugating enzyme</fullName>
        <ecNumber evidence="3">2.3.2.23</ecNumber>
    </recommendedName>
</protein>
<dbReference type="GO" id="GO:0061631">
    <property type="term" value="F:ubiquitin conjugating enzyme activity"/>
    <property type="evidence" value="ECO:0007669"/>
    <property type="project" value="UniProtKB-EC"/>
</dbReference>
<keyword evidence="4" id="KW-0808">Transferase</keyword>
<accession>A0A6V7W0X3</accession>
<sequence>MDPTKRINKEFADIVRHPPPLINAGPINEDPYNWQATISGPKDSPYEGGVFYLGITFPEKYPFKPPKVWFKTQIYHPNIGADGAICLDILQHKWSAALTISKVLVSICSLFNDPNPKSSMRDAIGKQYVNDRAAYDATAREWTQKYAM</sequence>
<dbReference type="InterPro" id="IPR023313">
    <property type="entry name" value="UBQ-conjugating_AS"/>
</dbReference>
<name>A0A6V7W0X3_MELEN</name>
<dbReference type="EMBL" id="CAJEWN010000375">
    <property type="protein sequence ID" value="CAD2180594.1"/>
    <property type="molecule type" value="Genomic_DNA"/>
</dbReference>
<evidence type="ECO:0000256" key="8">
    <source>
        <dbReference type="PROSITE-ProRule" id="PRU10133"/>
    </source>
</evidence>
<dbReference type="Pfam" id="PF00179">
    <property type="entry name" value="UQ_con"/>
    <property type="match status" value="1"/>
</dbReference>
<proteinExistence type="inferred from homology"/>
<evidence type="ECO:0000256" key="3">
    <source>
        <dbReference type="ARBA" id="ARBA00012486"/>
    </source>
</evidence>
<dbReference type="EC" id="2.3.2.23" evidence="3"/>
<reference evidence="11 12" key="1">
    <citation type="submission" date="2020-08" db="EMBL/GenBank/DDBJ databases">
        <authorList>
            <person name="Koutsovoulos G."/>
            <person name="Danchin GJ E."/>
        </authorList>
    </citation>
    <scope>NUCLEOTIDE SEQUENCE [LARGE SCALE GENOMIC DNA]</scope>
</reference>
<evidence type="ECO:0000256" key="1">
    <source>
        <dbReference type="ARBA" id="ARBA00000485"/>
    </source>
</evidence>
<dbReference type="SUPFAM" id="SSF54495">
    <property type="entry name" value="UBC-like"/>
    <property type="match status" value="1"/>
</dbReference>
<evidence type="ECO:0000256" key="6">
    <source>
        <dbReference type="ARBA" id="ARBA00022786"/>
    </source>
</evidence>
<keyword evidence="7 9" id="KW-0067">ATP-binding</keyword>
<dbReference type="PROSITE" id="PS50127">
    <property type="entry name" value="UBC_2"/>
    <property type="match status" value="1"/>
</dbReference>
<evidence type="ECO:0000256" key="2">
    <source>
        <dbReference type="ARBA" id="ARBA00004906"/>
    </source>
</evidence>
<dbReference type="InterPro" id="IPR016135">
    <property type="entry name" value="UBQ-conjugating_enzyme/RWD"/>
</dbReference>
<dbReference type="FunFam" id="3.10.110.10:FF:000101">
    <property type="entry name" value="Ubiquitin-conjugating enzyme E2 D2"/>
    <property type="match status" value="1"/>
</dbReference>
<keyword evidence="5 9" id="KW-0547">Nucleotide-binding</keyword>
<dbReference type="AlphaFoldDB" id="A0A6V7W0X3"/>
<evidence type="ECO:0000256" key="7">
    <source>
        <dbReference type="ARBA" id="ARBA00022840"/>
    </source>
</evidence>
<feature type="active site" description="Glycyl thioester intermediate" evidence="8">
    <location>
        <position position="86"/>
    </location>
</feature>
<dbReference type="PROSITE" id="PS00183">
    <property type="entry name" value="UBC_1"/>
    <property type="match status" value="1"/>
</dbReference>
<organism evidence="11 12">
    <name type="scientific">Meloidogyne enterolobii</name>
    <name type="common">Root-knot nematode worm</name>
    <name type="synonym">Meloidogyne mayaguensis</name>
    <dbReference type="NCBI Taxonomy" id="390850"/>
    <lineage>
        <taxon>Eukaryota</taxon>
        <taxon>Metazoa</taxon>
        <taxon>Ecdysozoa</taxon>
        <taxon>Nematoda</taxon>
        <taxon>Chromadorea</taxon>
        <taxon>Rhabditida</taxon>
        <taxon>Tylenchina</taxon>
        <taxon>Tylenchomorpha</taxon>
        <taxon>Tylenchoidea</taxon>
        <taxon>Meloidogynidae</taxon>
        <taxon>Meloidogyninae</taxon>
        <taxon>Meloidogyne</taxon>
    </lineage>
</organism>
<evidence type="ECO:0000256" key="9">
    <source>
        <dbReference type="RuleBase" id="RU362109"/>
    </source>
</evidence>
<evidence type="ECO:0000256" key="4">
    <source>
        <dbReference type="ARBA" id="ARBA00022679"/>
    </source>
</evidence>
<dbReference type="GO" id="GO:0006511">
    <property type="term" value="P:ubiquitin-dependent protein catabolic process"/>
    <property type="evidence" value="ECO:0007669"/>
    <property type="project" value="UniProtKB-ARBA"/>
</dbReference>
<evidence type="ECO:0000313" key="12">
    <source>
        <dbReference type="Proteomes" id="UP000580250"/>
    </source>
</evidence>
<comment type="similarity">
    <text evidence="9">Belongs to the ubiquitin-conjugating enzyme family.</text>
</comment>
<dbReference type="PANTHER" id="PTHR24068">
    <property type="entry name" value="UBIQUITIN-CONJUGATING ENZYME E2"/>
    <property type="match status" value="1"/>
</dbReference>
<comment type="caution">
    <text evidence="11">The sequence shown here is derived from an EMBL/GenBank/DDBJ whole genome shotgun (WGS) entry which is preliminary data.</text>
</comment>
<dbReference type="Gene3D" id="3.10.110.10">
    <property type="entry name" value="Ubiquitin Conjugating Enzyme"/>
    <property type="match status" value="1"/>
</dbReference>